<evidence type="ECO:0000259" key="1">
    <source>
        <dbReference type="PROSITE" id="PS50878"/>
    </source>
</evidence>
<reference evidence="3" key="1">
    <citation type="submission" date="2022-11" db="UniProtKB">
        <authorList>
            <consortium name="WormBaseParasite"/>
        </authorList>
    </citation>
    <scope>IDENTIFICATION</scope>
</reference>
<dbReference type="WBParaSite" id="PSAMB.scaffold338size55957.g4771.t1">
    <property type="protein sequence ID" value="PSAMB.scaffold338size55957.g4771.t1"/>
    <property type="gene ID" value="PSAMB.scaffold338size55957.g4771"/>
</dbReference>
<dbReference type="Pfam" id="PF00078">
    <property type="entry name" value="RVT_1"/>
    <property type="match status" value="1"/>
</dbReference>
<protein>
    <submittedName>
        <fullName evidence="3">Reverse transcriptase domain-containing protein</fullName>
    </submittedName>
</protein>
<dbReference type="SUPFAM" id="SSF56672">
    <property type="entry name" value="DNA/RNA polymerases"/>
    <property type="match status" value="1"/>
</dbReference>
<dbReference type="PANTHER" id="PTHR47027">
    <property type="entry name" value="REVERSE TRANSCRIPTASE DOMAIN-CONTAINING PROTEIN"/>
    <property type="match status" value="1"/>
</dbReference>
<evidence type="ECO:0000313" key="2">
    <source>
        <dbReference type="Proteomes" id="UP000887566"/>
    </source>
</evidence>
<name>A0A914WA90_9BILA</name>
<feature type="domain" description="Reverse transcriptase" evidence="1">
    <location>
        <begin position="36"/>
        <end position="276"/>
    </location>
</feature>
<dbReference type="InterPro" id="IPR043128">
    <property type="entry name" value="Rev_trsase/Diguanyl_cyclase"/>
</dbReference>
<dbReference type="InterPro" id="IPR000477">
    <property type="entry name" value="RT_dom"/>
</dbReference>
<dbReference type="Gene3D" id="3.30.70.270">
    <property type="match status" value="1"/>
</dbReference>
<proteinExistence type="predicted"/>
<evidence type="ECO:0000313" key="3">
    <source>
        <dbReference type="WBParaSite" id="PSAMB.scaffold338size55957.g4771.t1"/>
    </source>
</evidence>
<accession>A0A914WA90</accession>
<organism evidence="2 3">
    <name type="scientific">Plectus sambesii</name>
    <dbReference type="NCBI Taxonomy" id="2011161"/>
    <lineage>
        <taxon>Eukaryota</taxon>
        <taxon>Metazoa</taxon>
        <taxon>Ecdysozoa</taxon>
        <taxon>Nematoda</taxon>
        <taxon>Chromadorea</taxon>
        <taxon>Plectida</taxon>
        <taxon>Plectina</taxon>
        <taxon>Plectoidea</taxon>
        <taxon>Plectidae</taxon>
        <taxon>Plectus</taxon>
    </lineage>
</organism>
<dbReference type="PROSITE" id="PS50878">
    <property type="entry name" value="RT_POL"/>
    <property type="match status" value="1"/>
</dbReference>
<dbReference type="PANTHER" id="PTHR47027:SF28">
    <property type="entry name" value="ENDONUCLEASE-REVERSE TRANSCRIPTASE"/>
    <property type="match status" value="1"/>
</dbReference>
<sequence length="461" mass="52810">MKNQKAPGLDNLPADVWKLRKLLSTATTWLMAFFNAMVDSGRAPVKWATSITVPIFKNKGDPAVCSNYRLIRLLSHTMKIFERIFNQRLRDTVQLSINQCGFVKGSGTKDAIFAARLLLEKHREKRKPLHVAFLDLEKAFDRVLHQLIWYALRDHGVPELLIDWVRMLYTNANSHVRCPVGTFDSFPVNVGMHQGSALSPLLFVLVMDTITRDLQRNVPWTLLYADDLMLAAPSREELQQQVQTEYLETSLNTGSIQVSGKDLTKTDIFQHLGSDLQNDGGINGDVRARVNATWIWWREVAGVLCDKKMPIQLKSKIYRTVVRPVALYGTECWPATKVAERRLHAMEMRMARWSLGISLLDHIGNDLIRRRMGIAPIDEKMRERRLQWYGHVLRAAPDTVASIAYHLEFDGQRPRGRPKQRWQDTINADIKIIHLCSDDALDRAKWRSMIRKADPASAGQR</sequence>
<keyword evidence="2" id="KW-1185">Reference proteome</keyword>
<dbReference type="CDD" id="cd01650">
    <property type="entry name" value="RT_nLTR_like"/>
    <property type="match status" value="1"/>
</dbReference>
<dbReference type="AlphaFoldDB" id="A0A914WA90"/>
<dbReference type="InterPro" id="IPR043502">
    <property type="entry name" value="DNA/RNA_pol_sf"/>
</dbReference>
<dbReference type="Proteomes" id="UP000887566">
    <property type="component" value="Unplaced"/>
</dbReference>